<dbReference type="InterPro" id="IPR009100">
    <property type="entry name" value="AcylCoA_DH/oxidase_NM_dom_sf"/>
</dbReference>
<dbReference type="FunFam" id="1.20.140.10:FF:000001">
    <property type="entry name" value="Acyl-CoA dehydrogenase"/>
    <property type="match status" value="1"/>
</dbReference>
<organism evidence="10 11">
    <name type="scientific">Naumannella cuiyingiana</name>
    <dbReference type="NCBI Taxonomy" id="1347891"/>
    <lineage>
        <taxon>Bacteria</taxon>
        <taxon>Bacillati</taxon>
        <taxon>Actinomycetota</taxon>
        <taxon>Actinomycetes</taxon>
        <taxon>Propionibacteriales</taxon>
        <taxon>Propionibacteriaceae</taxon>
        <taxon>Naumannella</taxon>
    </lineage>
</organism>
<dbReference type="InterPro" id="IPR046373">
    <property type="entry name" value="Acyl-CoA_Oxase/DH_mid-dom_sf"/>
</dbReference>
<dbReference type="Gene3D" id="1.10.540.10">
    <property type="entry name" value="Acyl-CoA dehydrogenase/oxidase, N-terminal domain"/>
    <property type="match status" value="1"/>
</dbReference>
<evidence type="ECO:0000259" key="8">
    <source>
        <dbReference type="Pfam" id="PF02770"/>
    </source>
</evidence>
<keyword evidence="3 6" id="KW-0285">Flavoprotein</keyword>
<evidence type="ECO:0000256" key="3">
    <source>
        <dbReference type="ARBA" id="ARBA00022630"/>
    </source>
</evidence>
<dbReference type="EMBL" id="JACBZS010000001">
    <property type="protein sequence ID" value="NYI70256.1"/>
    <property type="molecule type" value="Genomic_DNA"/>
</dbReference>
<evidence type="ECO:0000256" key="2">
    <source>
        <dbReference type="ARBA" id="ARBA00009347"/>
    </source>
</evidence>
<feature type="domain" description="Acyl-CoA dehydrogenase/oxidase C-terminal" evidence="7">
    <location>
        <begin position="233"/>
        <end position="384"/>
    </location>
</feature>
<feature type="domain" description="Acyl-CoA oxidase/dehydrogenase middle" evidence="8">
    <location>
        <begin position="124"/>
        <end position="220"/>
    </location>
</feature>
<dbReference type="Pfam" id="PF02771">
    <property type="entry name" value="Acyl-CoA_dh_N"/>
    <property type="match status" value="1"/>
</dbReference>
<dbReference type="RefSeq" id="WP_179444233.1">
    <property type="nucleotide sequence ID" value="NZ_JACBZS010000001.1"/>
</dbReference>
<accession>A0A7Z0D7D5</accession>
<keyword evidence="5 6" id="KW-0560">Oxidoreductase</keyword>
<evidence type="ECO:0000256" key="5">
    <source>
        <dbReference type="ARBA" id="ARBA00023002"/>
    </source>
</evidence>
<dbReference type="GO" id="GO:0050660">
    <property type="term" value="F:flavin adenine dinucleotide binding"/>
    <property type="evidence" value="ECO:0007669"/>
    <property type="project" value="InterPro"/>
</dbReference>
<protein>
    <submittedName>
        <fullName evidence="10">Butyryl-CoA dehydrogenase</fullName>
        <ecNumber evidence="10">1.3.8.1</ecNumber>
    </submittedName>
</protein>
<evidence type="ECO:0000256" key="4">
    <source>
        <dbReference type="ARBA" id="ARBA00022827"/>
    </source>
</evidence>
<comment type="cofactor">
    <cofactor evidence="1 6">
        <name>FAD</name>
        <dbReference type="ChEBI" id="CHEBI:57692"/>
    </cofactor>
</comment>
<dbReference type="InterPro" id="IPR013786">
    <property type="entry name" value="AcylCoA_DH/ox_N"/>
</dbReference>
<name>A0A7Z0D7D5_9ACTN</name>
<dbReference type="FunFam" id="1.10.540.10:FF:000002">
    <property type="entry name" value="Acyl-CoA dehydrogenase FadE19"/>
    <property type="match status" value="1"/>
</dbReference>
<dbReference type="PANTHER" id="PTHR43884">
    <property type="entry name" value="ACYL-COA DEHYDROGENASE"/>
    <property type="match status" value="1"/>
</dbReference>
<sequence length="389" mass="41202">MSSDLLQSAEHREFRAAVAAFADAEIAPHAERWDREHHFPLEAVRKMGAMGLFGLNAPEAYGGSGDFTSLCIAIEELGRADQSVGITLEAGVGLGINPIAAFGTDEQKARWLPDLIAGRALAGFGLTEAEAGSDAGATRTRAELVDGEWVINGGKQFITNSGTPITSVVTVTARTGTREDGRAELSTIMVPSGTPGFTVEPAYRKLGWYASDTHPLTFTDARVSEDHLLGTRGRGFAQFLATLDDGRVAISALALGCIRACRDLAVAHAGQRTTFGVPIGAKQGVAFQLADLDAMAHTAHTLVYSAARMKDAGADAAAFKRAAAITKLQTTEMAVTATRIATQVFGGYGFMEEYPVARFYRDAKILEIGEGTSEVQRLLIARGLGLPVE</sequence>
<evidence type="ECO:0000256" key="1">
    <source>
        <dbReference type="ARBA" id="ARBA00001974"/>
    </source>
</evidence>
<dbReference type="GO" id="GO:0016937">
    <property type="term" value="F:short-chain fatty acyl-CoA dehydrogenase activity"/>
    <property type="evidence" value="ECO:0007669"/>
    <property type="project" value="UniProtKB-EC"/>
</dbReference>
<dbReference type="Pfam" id="PF02770">
    <property type="entry name" value="Acyl-CoA_dh_M"/>
    <property type="match status" value="1"/>
</dbReference>
<dbReference type="InterPro" id="IPR009075">
    <property type="entry name" value="AcylCo_DH/oxidase_C"/>
</dbReference>
<dbReference type="InterPro" id="IPR006089">
    <property type="entry name" value="Acyl-CoA_DH_CS"/>
</dbReference>
<dbReference type="Pfam" id="PF00441">
    <property type="entry name" value="Acyl-CoA_dh_1"/>
    <property type="match status" value="1"/>
</dbReference>
<evidence type="ECO:0000256" key="6">
    <source>
        <dbReference type="RuleBase" id="RU362125"/>
    </source>
</evidence>
<evidence type="ECO:0000313" key="10">
    <source>
        <dbReference type="EMBL" id="NYI70256.1"/>
    </source>
</evidence>
<comment type="similarity">
    <text evidence="2 6">Belongs to the acyl-CoA dehydrogenase family.</text>
</comment>
<evidence type="ECO:0000259" key="7">
    <source>
        <dbReference type="Pfam" id="PF00441"/>
    </source>
</evidence>
<dbReference type="FunFam" id="2.40.110.10:FF:000009">
    <property type="entry name" value="Acyl-CoA dehydrogenase"/>
    <property type="match status" value="1"/>
</dbReference>
<dbReference type="PANTHER" id="PTHR43884:SF12">
    <property type="entry name" value="ISOVALERYL-COA DEHYDROGENASE, MITOCHONDRIAL-RELATED"/>
    <property type="match status" value="1"/>
</dbReference>
<dbReference type="SUPFAM" id="SSF56645">
    <property type="entry name" value="Acyl-CoA dehydrogenase NM domain-like"/>
    <property type="match status" value="1"/>
</dbReference>
<keyword evidence="4 6" id="KW-0274">FAD</keyword>
<keyword evidence="11" id="KW-1185">Reference proteome</keyword>
<dbReference type="Gene3D" id="1.20.140.10">
    <property type="entry name" value="Butyryl-CoA Dehydrogenase, subunit A, domain 3"/>
    <property type="match status" value="1"/>
</dbReference>
<dbReference type="PROSITE" id="PS00072">
    <property type="entry name" value="ACYL_COA_DH_1"/>
    <property type="match status" value="1"/>
</dbReference>
<feature type="domain" description="Acyl-CoA dehydrogenase/oxidase N-terminal" evidence="9">
    <location>
        <begin position="8"/>
        <end position="118"/>
    </location>
</feature>
<dbReference type="PROSITE" id="PS00073">
    <property type="entry name" value="ACYL_COA_DH_2"/>
    <property type="match status" value="1"/>
</dbReference>
<dbReference type="Proteomes" id="UP000527616">
    <property type="component" value="Unassembled WGS sequence"/>
</dbReference>
<dbReference type="SUPFAM" id="SSF47203">
    <property type="entry name" value="Acyl-CoA dehydrogenase C-terminal domain-like"/>
    <property type="match status" value="1"/>
</dbReference>
<gene>
    <name evidence="10" type="ORF">GGQ54_000816</name>
</gene>
<reference evidence="10 11" key="1">
    <citation type="submission" date="2020-07" db="EMBL/GenBank/DDBJ databases">
        <title>Sequencing the genomes of 1000 actinobacteria strains.</title>
        <authorList>
            <person name="Klenk H.-P."/>
        </authorList>
    </citation>
    <scope>NUCLEOTIDE SEQUENCE [LARGE SCALE GENOMIC DNA]</scope>
    <source>
        <strain evidence="10 11">DSM 103164</strain>
    </source>
</reference>
<comment type="caution">
    <text evidence="10">The sequence shown here is derived from an EMBL/GenBank/DDBJ whole genome shotgun (WGS) entry which is preliminary data.</text>
</comment>
<dbReference type="Gene3D" id="2.40.110.10">
    <property type="entry name" value="Butyryl-CoA Dehydrogenase, subunit A, domain 2"/>
    <property type="match status" value="1"/>
</dbReference>
<dbReference type="AlphaFoldDB" id="A0A7Z0D7D5"/>
<dbReference type="InterPro" id="IPR036250">
    <property type="entry name" value="AcylCo_DH-like_C"/>
</dbReference>
<evidence type="ECO:0000313" key="11">
    <source>
        <dbReference type="Proteomes" id="UP000527616"/>
    </source>
</evidence>
<dbReference type="InterPro" id="IPR006091">
    <property type="entry name" value="Acyl-CoA_Oxase/DH_mid-dom"/>
</dbReference>
<dbReference type="EC" id="1.3.8.1" evidence="10"/>
<dbReference type="InterPro" id="IPR037069">
    <property type="entry name" value="AcylCoA_DH/ox_N_sf"/>
</dbReference>
<evidence type="ECO:0000259" key="9">
    <source>
        <dbReference type="Pfam" id="PF02771"/>
    </source>
</evidence>
<proteinExistence type="inferred from homology"/>